<dbReference type="InterPro" id="IPR004843">
    <property type="entry name" value="Calcineurin-like_PHP"/>
</dbReference>
<dbReference type="Pfam" id="PF00149">
    <property type="entry name" value="Metallophos"/>
    <property type="match status" value="1"/>
</dbReference>
<dbReference type="Gene3D" id="3.60.21.10">
    <property type="match status" value="1"/>
</dbReference>
<dbReference type="SUPFAM" id="SSF56300">
    <property type="entry name" value="Metallo-dependent phosphatases"/>
    <property type="match status" value="1"/>
</dbReference>
<comment type="caution">
    <text evidence="4">The sequence shown here is derived from an EMBL/GenBank/DDBJ whole genome shotgun (WGS) entry which is preliminary data.</text>
</comment>
<keyword evidence="5" id="KW-1185">Reference proteome</keyword>
<dbReference type="PROSITE" id="PS00125">
    <property type="entry name" value="SER_THR_PHOSPHATASE"/>
    <property type="match status" value="1"/>
</dbReference>
<evidence type="ECO:0000313" key="5">
    <source>
        <dbReference type="Proteomes" id="UP000187209"/>
    </source>
</evidence>
<dbReference type="InterPro" id="IPR006186">
    <property type="entry name" value="Ser/Thr-sp_prot-phosphatase"/>
</dbReference>
<dbReference type="Proteomes" id="UP000187209">
    <property type="component" value="Unassembled WGS sequence"/>
</dbReference>
<dbReference type="GO" id="GO:0097720">
    <property type="term" value="P:calcineurin-mediated signaling"/>
    <property type="evidence" value="ECO:0007669"/>
    <property type="project" value="InterPro"/>
</dbReference>
<name>A0A1R2CUV3_9CILI</name>
<dbReference type="SMART" id="SM00156">
    <property type="entry name" value="PP2Ac"/>
    <property type="match status" value="1"/>
</dbReference>
<dbReference type="EMBL" id="MPUH01000055">
    <property type="protein sequence ID" value="OMJ92782.1"/>
    <property type="molecule type" value="Genomic_DNA"/>
</dbReference>
<evidence type="ECO:0000256" key="2">
    <source>
        <dbReference type="SAM" id="MobiDB-lite"/>
    </source>
</evidence>
<protein>
    <recommendedName>
        <fullName evidence="1">Serine/threonine-protein phosphatase</fullName>
        <ecNumber evidence="1">3.1.3.16</ecNumber>
    </recommendedName>
</protein>
<reference evidence="4 5" key="1">
    <citation type="submission" date="2016-11" db="EMBL/GenBank/DDBJ databases">
        <title>The macronuclear genome of Stentor coeruleus: a giant cell with tiny introns.</title>
        <authorList>
            <person name="Slabodnick M."/>
            <person name="Ruby J.G."/>
            <person name="Reiff S.B."/>
            <person name="Swart E.C."/>
            <person name="Gosai S."/>
            <person name="Prabakaran S."/>
            <person name="Witkowska E."/>
            <person name="Larue G.E."/>
            <person name="Fisher S."/>
            <person name="Freeman R.M."/>
            <person name="Gunawardena J."/>
            <person name="Chu W."/>
            <person name="Stover N.A."/>
            <person name="Gregory B.D."/>
            <person name="Nowacki M."/>
            <person name="Derisi J."/>
            <person name="Roy S.W."/>
            <person name="Marshall W.F."/>
            <person name="Sood P."/>
        </authorList>
    </citation>
    <scope>NUCLEOTIDE SEQUENCE [LARGE SCALE GENOMIC DNA]</scope>
    <source>
        <strain evidence="4">WM001</strain>
    </source>
</reference>
<gene>
    <name evidence="4" type="ORF">SteCoe_4416</name>
</gene>
<proteinExistence type="inferred from homology"/>
<dbReference type="InterPro" id="IPR043360">
    <property type="entry name" value="PP2B"/>
</dbReference>
<feature type="region of interest" description="Disordered" evidence="2">
    <location>
        <begin position="424"/>
        <end position="443"/>
    </location>
</feature>
<dbReference type="AlphaFoldDB" id="A0A1R2CUV3"/>
<feature type="domain" description="Serine/threonine specific protein phosphatases" evidence="3">
    <location>
        <begin position="143"/>
        <end position="148"/>
    </location>
</feature>
<comment type="similarity">
    <text evidence="1">Belongs to the PPP phosphatase family.</text>
</comment>
<organism evidence="4 5">
    <name type="scientific">Stentor coeruleus</name>
    <dbReference type="NCBI Taxonomy" id="5963"/>
    <lineage>
        <taxon>Eukaryota</taxon>
        <taxon>Sar</taxon>
        <taxon>Alveolata</taxon>
        <taxon>Ciliophora</taxon>
        <taxon>Postciliodesmatophora</taxon>
        <taxon>Heterotrichea</taxon>
        <taxon>Heterotrichida</taxon>
        <taxon>Stentoridae</taxon>
        <taxon>Stentor</taxon>
    </lineage>
</organism>
<evidence type="ECO:0000313" key="4">
    <source>
        <dbReference type="EMBL" id="OMJ92782.1"/>
    </source>
</evidence>
<dbReference type="OrthoDB" id="282592at2759"/>
<dbReference type="PRINTS" id="PR00114">
    <property type="entry name" value="STPHPHTASE"/>
</dbReference>
<evidence type="ECO:0000259" key="3">
    <source>
        <dbReference type="PROSITE" id="PS00125"/>
    </source>
</evidence>
<accession>A0A1R2CUV3</accession>
<sequence length="468" mass="54183">MEPLKDPLNDRVVSQLPLPPQRSLPMDMLIKPFSNLPCWKFLKDHLSQEGKLSKSSVIFLISQARFLFETESNIIELFDPVVIVGDLHGQFYDLLKILEVGGNPENTKYIFLGDYVDRGHFSLEIILLLYAIKINFPHTFYLLRGNHETRQMTSHFNFRKEVVYKYDLETYEIIMESFDAMPLACVVNGKFFGVHGGISGQLGVLNDIKNINRFNEPPHDGLFCDLLWSDPVDSQVGDLSEKFVYNETRSCSCVYGLKAARSFLKNNALTSIIRAHEVQMDGYKMHMWDGVHKFPTVLTIFSAPNYCGTYKNKGAILRLEDSTIDIKQIDRSTEPFVLPHQLDVFTWSVPFIIEKTLSFLNTILLPNNENEDQLPEENELIENMFEEMHDHRKAVLVSKIRSASKMTKMVEEFKEKHLLTKHLRNNSEENTGPGEMTDEEEHEIERSLKIFYRRKAKDIVNEKRPQPK</sequence>
<keyword evidence="1" id="KW-0378">Hydrolase</keyword>
<dbReference type="InterPro" id="IPR029052">
    <property type="entry name" value="Metallo-depent_PP-like"/>
</dbReference>
<evidence type="ECO:0000256" key="1">
    <source>
        <dbReference type="RuleBase" id="RU004273"/>
    </source>
</evidence>
<dbReference type="EC" id="3.1.3.16" evidence="1"/>
<dbReference type="PANTHER" id="PTHR45673">
    <property type="entry name" value="SERINE/THREONINE-PROTEIN PHOSPHATASE 2B CATALYTIC SUBUNIT 1-RELATED"/>
    <property type="match status" value="1"/>
</dbReference>
<dbReference type="GO" id="GO:0033192">
    <property type="term" value="F:calmodulin-dependent protein phosphatase activity"/>
    <property type="evidence" value="ECO:0007669"/>
    <property type="project" value="InterPro"/>
</dbReference>
<comment type="catalytic activity">
    <reaction evidence="1">
        <text>O-phospho-L-threonyl-[protein] + H2O = L-threonyl-[protein] + phosphate</text>
        <dbReference type="Rhea" id="RHEA:47004"/>
        <dbReference type="Rhea" id="RHEA-COMP:11060"/>
        <dbReference type="Rhea" id="RHEA-COMP:11605"/>
        <dbReference type="ChEBI" id="CHEBI:15377"/>
        <dbReference type="ChEBI" id="CHEBI:30013"/>
        <dbReference type="ChEBI" id="CHEBI:43474"/>
        <dbReference type="ChEBI" id="CHEBI:61977"/>
        <dbReference type="EC" id="3.1.3.16"/>
    </reaction>
</comment>